<keyword evidence="3 5" id="KW-1133">Transmembrane helix</keyword>
<keyword evidence="2 5" id="KW-0812">Transmembrane</keyword>
<dbReference type="InterPro" id="IPR037185">
    <property type="entry name" value="EmrE-like"/>
</dbReference>
<dbReference type="Pfam" id="PF00892">
    <property type="entry name" value="EamA"/>
    <property type="match status" value="2"/>
</dbReference>
<feature type="transmembrane region" description="Helical" evidence="5">
    <location>
        <begin position="116"/>
        <end position="133"/>
    </location>
</feature>
<organism evidence="7 8">
    <name type="scientific">Zestomonas insulae</name>
    <dbReference type="NCBI Taxonomy" id="2809017"/>
    <lineage>
        <taxon>Bacteria</taxon>
        <taxon>Pseudomonadati</taxon>
        <taxon>Pseudomonadota</taxon>
        <taxon>Gammaproteobacteria</taxon>
        <taxon>Pseudomonadales</taxon>
        <taxon>Pseudomonadaceae</taxon>
        <taxon>Zestomonas</taxon>
    </lineage>
</organism>
<evidence type="ECO:0000256" key="4">
    <source>
        <dbReference type="ARBA" id="ARBA00023136"/>
    </source>
</evidence>
<feature type="transmembrane region" description="Helical" evidence="5">
    <location>
        <begin position="210"/>
        <end position="229"/>
    </location>
</feature>
<dbReference type="Proteomes" id="UP000717995">
    <property type="component" value="Unassembled WGS sequence"/>
</dbReference>
<dbReference type="InterPro" id="IPR050638">
    <property type="entry name" value="AA-Vitamin_Transporters"/>
</dbReference>
<dbReference type="PANTHER" id="PTHR32322:SF9">
    <property type="entry name" value="AMINO-ACID METABOLITE EFFLUX PUMP-RELATED"/>
    <property type="match status" value="1"/>
</dbReference>
<feature type="transmembrane region" description="Helical" evidence="5">
    <location>
        <begin position="139"/>
        <end position="159"/>
    </location>
</feature>
<proteinExistence type="predicted"/>
<feature type="transmembrane region" description="Helical" evidence="5">
    <location>
        <begin position="263"/>
        <end position="286"/>
    </location>
</feature>
<evidence type="ECO:0000256" key="2">
    <source>
        <dbReference type="ARBA" id="ARBA00022692"/>
    </source>
</evidence>
<dbReference type="RefSeq" id="WP_205350028.1">
    <property type="nucleotide sequence ID" value="NZ_JAFEUP010000006.1"/>
</dbReference>
<keyword evidence="4 5" id="KW-0472">Membrane</keyword>
<keyword evidence="8" id="KW-1185">Reference proteome</keyword>
<dbReference type="EMBL" id="JAFEUP010000006">
    <property type="protein sequence ID" value="MBM7062849.1"/>
    <property type="molecule type" value="Genomic_DNA"/>
</dbReference>
<evidence type="ECO:0000313" key="8">
    <source>
        <dbReference type="Proteomes" id="UP000717995"/>
    </source>
</evidence>
<gene>
    <name evidence="7" type="ORF">JQX08_19210</name>
</gene>
<feature type="domain" description="EamA" evidence="6">
    <location>
        <begin position="142"/>
        <end position="280"/>
    </location>
</feature>
<dbReference type="InterPro" id="IPR000620">
    <property type="entry name" value="EamA_dom"/>
</dbReference>
<name>A0ABS2IKF2_9GAMM</name>
<feature type="transmembrane region" description="Helical" evidence="5">
    <location>
        <begin position="88"/>
        <end position="109"/>
    </location>
</feature>
<dbReference type="SUPFAM" id="SSF103481">
    <property type="entry name" value="Multidrug resistance efflux transporter EmrE"/>
    <property type="match status" value="2"/>
</dbReference>
<protein>
    <submittedName>
        <fullName evidence="7">EamA family transporter</fullName>
    </submittedName>
</protein>
<accession>A0ABS2IKF2</accession>
<dbReference type="PANTHER" id="PTHR32322">
    <property type="entry name" value="INNER MEMBRANE TRANSPORTER"/>
    <property type="match status" value="1"/>
</dbReference>
<reference evidence="7 8" key="1">
    <citation type="submission" date="2021-02" db="EMBL/GenBank/DDBJ databases">
        <authorList>
            <person name="Lee D.-H."/>
        </authorList>
    </citation>
    <scope>NUCLEOTIDE SEQUENCE [LARGE SCALE GENOMIC DNA]</scope>
    <source>
        <strain evidence="7 8">UL073</strain>
    </source>
</reference>
<comment type="caution">
    <text evidence="7">The sequence shown here is derived from an EMBL/GenBank/DDBJ whole genome shotgun (WGS) entry which is preliminary data.</text>
</comment>
<feature type="domain" description="EamA" evidence="6">
    <location>
        <begin position="6"/>
        <end position="131"/>
    </location>
</feature>
<evidence type="ECO:0000256" key="1">
    <source>
        <dbReference type="ARBA" id="ARBA00004141"/>
    </source>
</evidence>
<sequence>MSPLHIALALLVTLIWGVNFVVIKVGLQDFPPLLFCALRFALAALPLLILRGPLPAPLWRIVQIGLLLGVIKFGLLFVGMHLGMPAGLSSLVLQSQVFFTLLIAALFLGERPSARALVGLLLAVGGLLLIGWQRPLGGTLLAFLLVVAAALAWAFANIATKRSGASDMLRLISWVSLIPPLPLLALSWWFEGPQAIGAALEHLSWRGVGALLYIAFLATTVGFGIWSFLLRRYPASQVTPFALAVPISGLLAGWWLLDEQLSALSWLACVLVFVGLAITVVPASLWRRRPAPADTAKAGDIREPRG</sequence>
<feature type="transmembrane region" description="Helical" evidence="5">
    <location>
        <begin position="30"/>
        <end position="49"/>
    </location>
</feature>
<feature type="transmembrane region" description="Helical" evidence="5">
    <location>
        <begin position="61"/>
        <end position="82"/>
    </location>
</feature>
<evidence type="ECO:0000259" key="6">
    <source>
        <dbReference type="Pfam" id="PF00892"/>
    </source>
</evidence>
<feature type="transmembrane region" description="Helical" evidence="5">
    <location>
        <begin position="171"/>
        <end position="190"/>
    </location>
</feature>
<feature type="transmembrane region" description="Helical" evidence="5">
    <location>
        <begin position="241"/>
        <end position="257"/>
    </location>
</feature>
<evidence type="ECO:0000256" key="5">
    <source>
        <dbReference type="SAM" id="Phobius"/>
    </source>
</evidence>
<comment type="subcellular location">
    <subcellularLocation>
        <location evidence="1">Membrane</location>
        <topology evidence="1">Multi-pass membrane protein</topology>
    </subcellularLocation>
</comment>
<evidence type="ECO:0000313" key="7">
    <source>
        <dbReference type="EMBL" id="MBM7062849.1"/>
    </source>
</evidence>
<evidence type="ECO:0000256" key="3">
    <source>
        <dbReference type="ARBA" id="ARBA00022989"/>
    </source>
</evidence>